<keyword evidence="1" id="KW-0472">Membrane</keyword>
<dbReference type="Gene3D" id="3.40.50.1820">
    <property type="entry name" value="alpha/beta hydrolase"/>
    <property type="match status" value="1"/>
</dbReference>
<dbReference type="InterPro" id="IPR000073">
    <property type="entry name" value="AB_hydrolase_1"/>
</dbReference>
<proteinExistence type="predicted"/>
<keyword evidence="1" id="KW-1133">Transmembrane helix</keyword>
<dbReference type="Pfam" id="PF12697">
    <property type="entry name" value="Abhydrolase_6"/>
    <property type="match status" value="1"/>
</dbReference>
<dbReference type="EMBL" id="JARGYC010000029">
    <property type="protein sequence ID" value="MDF0601505.1"/>
    <property type="molecule type" value="Genomic_DNA"/>
</dbReference>
<accession>A0AAE3T8K0</accession>
<evidence type="ECO:0000256" key="1">
    <source>
        <dbReference type="SAM" id="Phobius"/>
    </source>
</evidence>
<reference evidence="3" key="1">
    <citation type="submission" date="2023-03" db="EMBL/GenBank/DDBJ databases">
        <title>Multiphase analysis and comparison of six strains from genera Psychromarinibacter, Lutimaribacter, and Maritimibacter, including a novel species: Psychromarinibacter sediminicola sp. nov.</title>
        <authorList>
            <person name="Wang Y.-H."/>
            <person name="Ye M.-Q."/>
            <person name="Du Z.-J."/>
        </authorList>
    </citation>
    <scope>NUCLEOTIDE SEQUENCE</scope>
    <source>
        <strain evidence="3">C21-152</strain>
    </source>
</reference>
<dbReference type="GO" id="GO:0016787">
    <property type="term" value="F:hydrolase activity"/>
    <property type="evidence" value="ECO:0007669"/>
    <property type="project" value="UniProtKB-KW"/>
</dbReference>
<dbReference type="InterPro" id="IPR050266">
    <property type="entry name" value="AB_hydrolase_sf"/>
</dbReference>
<keyword evidence="1" id="KW-0812">Transmembrane</keyword>
<name>A0AAE3T8K0_9RHOB</name>
<comment type="caution">
    <text evidence="3">The sequence shown here is derived from an EMBL/GenBank/DDBJ whole genome shotgun (WGS) entry which is preliminary data.</text>
</comment>
<dbReference type="SUPFAM" id="SSF53474">
    <property type="entry name" value="alpha/beta-Hydrolases"/>
    <property type="match status" value="1"/>
</dbReference>
<dbReference type="PANTHER" id="PTHR43798">
    <property type="entry name" value="MONOACYLGLYCEROL LIPASE"/>
    <property type="match status" value="1"/>
</dbReference>
<feature type="transmembrane region" description="Helical" evidence="1">
    <location>
        <begin position="6"/>
        <end position="28"/>
    </location>
</feature>
<gene>
    <name evidence="3" type="ORF">P1J78_12240</name>
</gene>
<organism evidence="3 4">
    <name type="scientific">Psychromarinibacter sediminicola</name>
    <dbReference type="NCBI Taxonomy" id="3033385"/>
    <lineage>
        <taxon>Bacteria</taxon>
        <taxon>Pseudomonadati</taxon>
        <taxon>Pseudomonadota</taxon>
        <taxon>Alphaproteobacteria</taxon>
        <taxon>Rhodobacterales</taxon>
        <taxon>Paracoccaceae</taxon>
        <taxon>Psychromarinibacter</taxon>
    </lineage>
</organism>
<evidence type="ECO:0000259" key="2">
    <source>
        <dbReference type="Pfam" id="PF12697"/>
    </source>
</evidence>
<dbReference type="Proteomes" id="UP001220964">
    <property type="component" value="Unassembled WGS sequence"/>
</dbReference>
<keyword evidence="3" id="KW-0378">Hydrolase</keyword>
<evidence type="ECO:0000313" key="4">
    <source>
        <dbReference type="Proteomes" id="UP001220964"/>
    </source>
</evidence>
<evidence type="ECO:0000313" key="3">
    <source>
        <dbReference type="EMBL" id="MDF0601505.1"/>
    </source>
</evidence>
<dbReference type="PRINTS" id="PR00111">
    <property type="entry name" value="ABHYDROLASE"/>
</dbReference>
<dbReference type="AlphaFoldDB" id="A0AAE3T8K0"/>
<sequence>MPLPLLIVVILVALATAGVLVVLGMVLWPRRRAMAGQRTNEMAGQTSEAARAADETASYRRRDFAMSDGGRIAARVFGDAAAETVIVLVHGIGVAGDRWIGAAGKLAGAAGARVVLIDLRGHGESSGRRYDLDRIGQYEDDLAEIVGALRDERPEARMVLAGHSMGGGIALRFALKRDRPPVDGYLLFAPVFGPGPTAPPRDAQEAGALRIDRARMTGLVLLNMAGIRAFNRLPVAFLDLPPDDPAYSFTAMASGLPLPPTTAVDALRAMEAPLLVLVGAEDTAVVPGGYAEVLTAAGTGQVEVVPALGHDSLLESAEVHARSARWLSALPVSP</sequence>
<dbReference type="GO" id="GO:0016020">
    <property type="term" value="C:membrane"/>
    <property type="evidence" value="ECO:0007669"/>
    <property type="project" value="TreeGrafter"/>
</dbReference>
<protein>
    <submittedName>
        <fullName evidence="3">Alpha/beta fold hydrolase</fullName>
    </submittedName>
</protein>
<keyword evidence="4" id="KW-1185">Reference proteome</keyword>
<dbReference type="InterPro" id="IPR029058">
    <property type="entry name" value="AB_hydrolase_fold"/>
</dbReference>
<dbReference type="PANTHER" id="PTHR43798:SF33">
    <property type="entry name" value="HYDROLASE, PUTATIVE (AFU_ORTHOLOGUE AFUA_2G14860)-RELATED"/>
    <property type="match status" value="1"/>
</dbReference>
<dbReference type="RefSeq" id="WP_275567645.1">
    <property type="nucleotide sequence ID" value="NZ_JARGYC010000029.1"/>
</dbReference>
<feature type="domain" description="AB hydrolase-1" evidence="2">
    <location>
        <begin position="86"/>
        <end position="318"/>
    </location>
</feature>